<keyword evidence="5" id="KW-0598">Phosphotransferase system</keyword>
<dbReference type="SUPFAM" id="SSF51261">
    <property type="entry name" value="Duplicated hybrid motif"/>
    <property type="match status" value="1"/>
</dbReference>
<dbReference type="Proteomes" id="UP000683246">
    <property type="component" value="Chromosome"/>
</dbReference>
<evidence type="ECO:0000256" key="2">
    <source>
        <dbReference type="ARBA" id="ARBA00022448"/>
    </source>
</evidence>
<dbReference type="InterPro" id="IPR001127">
    <property type="entry name" value="PTS_EIIA_1_perm"/>
</dbReference>
<dbReference type="PANTHER" id="PTHR45008">
    <property type="entry name" value="PTS SYSTEM GLUCOSE-SPECIFIC EIIA COMPONENT"/>
    <property type="match status" value="1"/>
</dbReference>
<evidence type="ECO:0000256" key="3">
    <source>
        <dbReference type="ARBA" id="ARBA00022597"/>
    </source>
</evidence>
<dbReference type="EMBL" id="CP058649">
    <property type="protein sequence ID" value="QUI22396.1"/>
    <property type="molecule type" value="Genomic_DNA"/>
</dbReference>
<gene>
    <name evidence="8" type="ORF">HZI73_08815</name>
</gene>
<dbReference type="PROSITE" id="PS51093">
    <property type="entry name" value="PTS_EIIA_TYPE_1"/>
    <property type="match status" value="1"/>
</dbReference>
<evidence type="ECO:0000259" key="7">
    <source>
        <dbReference type="PROSITE" id="PS51093"/>
    </source>
</evidence>
<protein>
    <submittedName>
        <fullName evidence="8">PTS glucose transporter subunit IIA</fullName>
    </submittedName>
</protein>
<sequence>MFKFFNKKVTSLHAPTHCEVIPMEDVPDQVFSNKMIGDGVAFLPYDSMIKSPGDGIVMQIFPTNHAIALHINGFEILLHLGIDTVELKGKGFEAFVQEGQGVKQGDPLIKMDLAYIKGQHKSTICPMIITNMEQVKKLKGRQIREKTSSGVILEIWGS</sequence>
<proteinExistence type="predicted"/>
<evidence type="ECO:0000256" key="6">
    <source>
        <dbReference type="ARBA" id="ARBA00022777"/>
    </source>
</evidence>
<comment type="subcellular location">
    <subcellularLocation>
        <location evidence="1">Cytoplasm</location>
    </subcellularLocation>
</comment>
<evidence type="ECO:0000256" key="4">
    <source>
        <dbReference type="ARBA" id="ARBA00022679"/>
    </source>
</evidence>
<dbReference type="Gene3D" id="2.70.70.10">
    <property type="entry name" value="Glucose Permease (Domain IIA)"/>
    <property type="match status" value="1"/>
</dbReference>
<dbReference type="GO" id="GO:0016301">
    <property type="term" value="F:kinase activity"/>
    <property type="evidence" value="ECO:0007669"/>
    <property type="project" value="UniProtKB-KW"/>
</dbReference>
<evidence type="ECO:0000256" key="5">
    <source>
        <dbReference type="ARBA" id="ARBA00022683"/>
    </source>
</evidence>
<dbReference type="Pfam" id="PF00358">
    <property type="entry name" value="PTS_EIIA_1"/>
    <property type="match status" value="1"/>
</dbReference>
<dbReference type="KEGG" id="vpy:HZI73_08815"/>
<keyword evidence="6" id="KW-0418">Kinase</keyword>
<name>A0A8J8MJ42_9FIRM</name>
<dbReference type="InterPro" id="IPR011055">
    <property type="entry name" value="Dup_hybrid_motif"/>
</dbReference>
<evidence type="ECO:0000313" key="9">
    <source>
        <dbReference type="Proteomes" id="UP000683246"/>
    </source>
</evidence>
<evidence type="ECO:0000313" key="8">
    <source>
        <dbReference type="EMBL" id="QUI22396.1"/>
    </source>
</evidence>
<organism evidence="8 9">
    <name type="scientific">Vallitalea pronyensis</name>
    <dbReference type="NCBI Taxonomy" id="1348613"/>
    <lineage>
        <taxon>Bacteria</taxon>
        <taxon>Bacillati</taxon>
        <taxon>Bacillota</taxon>
        <taxon>Clostridia</taxon>
        <taxon>Lachnospirales</taxon>
        <taxon>Vallitaleaceae</taxon>
        <taxon>Vallitalea</taxon>
    </lineage>
</organism>
<dbReference type="AlphaFoldDB" id="A0A8J8MJ42"/>
<keyword evidence="2" id="KW-0813">Transport</keyword>
<reference evidence="8" key="1">
    <citation type="submission" date="2020-07" db="EMBL/GenBank/DDBJ databases">
        <title>Vallitalea pronyensis genome.</title>
        <authorList>
            <person name="Postec A."/>
        </authorList>
    </citation>
    <scope>NUCLEOTIDE SEQUENCE</scope>
    <source>
        <strain evidence="8">FatNI3</strain>
    </source>
</reference>
<dbReference type="PROSITE" id="PS00371">
    <property type="entry name" value="PTS_EIIA_TYPE_1_HIS"/>
    <property type="match status" value="1"/>
</dbReference>
<evidence type="ECO:0000256" key="1">
    <source>
        <dbReference type="ARBA" id="ARBA00004496"/>
    </source>
</evidence>
<accession>A0A8J8MJ42</accession>
<dbReference type="PANTHER" id="PTHR45008:SF1">
    <property type="entry name" value="PTS SYSTEM GLUCOSE-SPECIFIC EIIA COMPONENT"/>
    <property type="match status" value="1"/>
</dbReference>
<dbReference type="InterPro" id="IPR050890">
    <property type="entry name" value="PTS_EIIA_component"/>
</dbReference>
<dbReference type="FunFam" id="2.70.70.10:FF:000001">
    <property type="entry name" value="PTS system glucose-specific IIA component"/>
    <property type="match status" value="1"/>
</dbReference>
<dbReference type="RefSeq" id="WP_212697880.1">
    <property type="nucleotide sequence ID" value="NZ_CP058649.1"/>
</dbReference>
<dbReference type="GO" id="GO:0005737">
    <property type="term" value="C:cytoplasm"/>
    <property type="evidence" value="ECO:0007669"/>
    <property type="project" value="UniProtKB-SubCell"/>
</dbReference>
<keyword evidence="3 8" id="KW-0762">Sugar transport</keyword>
<dbReference type="NCBIfam" id="TIGR00830">
    <property type="entry name" value="PTBA"/>
    <property type="match status" value="1"/>
</dbReference>
<feature type="domain" description="PTS EIIA type-1" evidence="7">
    <location>
        <begin position="28"/>
        <end position="131"/>
    </location>
</feature>
<dbReference type="GO" id="GO:0009401">
    <property type="term" value="P:phosphoenolpyruvate-dependent sugar phosphotransferase system"/>
    <property type="evidence" value="ECO:0007669"/>
    <property type="project" value="UniProtKB-KW"/>
</dbReference>
<keyword evidence="4" id="KW-0808">Transferase</keyword>
<keyword evidence="9" id="KW-1185">Reference proteome</keyword>